<dbReference type="InterPro" id="IPR029499">
    <property type="entry name" value="PduO-typ"/>
</dbReference>
<dbReference type="GO" id="GO:0005524">
    <property type="term" value="F:ATP binding"/>
    <property type="evidence" value="ECO:0007669"/>
    <property type="project" value="UniProtKB-KW"/>
</dbReference>
<evidence type="ECO:0000256" key="3">
    <source>
        <dbReference type="ARBA" id="ARBA00022840"/>
    </source>
</evidence>
<name>A0A8T3UZ82_9ARCH</name>
<keyword evidence="3" id="KW-0067">ATP-binding</keyword>
<evidence type="ECO:0000256" key="1">
    <source>
        <dbReference type="ARBA" id="ARBA00022679"/>
    </source>
</evidence>
<dbReference type="Gene3D" id="1.20.1200.10">
    <property type="entry name" value="Cobalamin adenosyltransferase-like"/>
    <property type="match status" value="1"/>
</dbReference>
<organism evidence="5 6">
    <name type="scientific">Candidatus Acidifodinimicrobium mancum</name>
    <dbReference type="NCBI Taxonomy" id="2898728"/>
    <lineage>
        <taxon>Archaea</taxon>
        <taxon>Candidatus Parvarchaeota</taxon>
        <taxon>Candidatus Acidifodinimicrobiaceae</taxon>
        <taxon>Candidatus Acidifodinimicrobium</taxon>
    </lineage>
</organism>
<dbReference type="GO" id="GO:0008817">
    <property type="term" value="F:corrinoid adenosyltransferase activity"/>
    <property type="evidence" value="ECO:0007669"/>
    <property type="project" value="UniProtKB-EC"/>
</dbReference>
<feature type="domain" description="Cobalamin adenosyltransferase-like" evidence="4">
    <location>
        <begin position="11"/>
        <end position="162"/>
    </location>
</feature>
<dbReference type="NCBIfam" id="TIGR00636">
    <property type="entry name" value="PduO_Nterm"/>
    <property type="match status" value="1"/>
</dbReference>
<reference evidence="5 6" key="1">
    <citation type="submission" date="2020-09" db="EMBL/GenBank/DDBJ databases">
        <title>Genomic characterization of a novel Parvarchaeota family in acid mine drainage sediments.</title>
        <authorList>
            <person name="Luo Z.-H."/>
        </authorList>
    </citation>
    <scope>NUCLEOTIDE SEQUENCE [LARGE SCALE GENOMIC DNA]</scope>
    <source>
        <strain evidence="5">TL1-5_bins.178</strain>
    </source>
</reference>
<evidence type="ECO:0000313" key="5">
    <source>
        <dbReference type="EMBL" id="MBE5728035.1"/>
    </source>
</evidence>
<sequence length="177" mass="20418">MNRKGERKLYYTGNGDSGFSYTLKQRLSKDSDLIEAIGGIDELQAFLGYAWSKTKEKDVKDIIEQVIYNLYLINAKIAGFEKKDFSEEETKILEKLIDSYAGKIKPIKKFVYPLGTESAVLLNVCRTLARKAERHVVKINGEKSILSYMNRLSSLLYVLYRYENEKNGFKDETFNVK</sequence>
<dbReference type="Proteomes" id="UP000763484">
    <property type="component" value="Unassembled WGS sequence"/>
</dbReference>
<dbReference type="EC" id="2.5.1.17" evidence="5"/>
<keyword evidence="1 5" id="KW-0808">Transferase</keyword>
<keyword evidence="2" id="KW-0547">Nucleotide-binding</keyword>
<dbReference type="InterPro" id="IPR016030">
    <property type="entry name" value="CblAdoTrfase-like"/>
</dbReference>
<dbReference type="SUPFAM" id="SSF89028">
    <property type="entry name" value="Cobalamin adenosyltransferase-like"/>
    <property type="match status" value="1"/>
</dbReference>
<accession>A0A8T3UZ82</accession>
<gene>
    <name evidence="5" type="ORF">IHE50_01305</name>
</gene>
<evidence type="ECO:0000256" key="2">
    <source>
        <dbReference type="ARBA" id="ARBA00022741"/>
    </source>
</evidence>
<protein>
    <submittedName>
        <fullName evidence="5">Cob(I)yrinic acid a,c-diamide adenosyltransferase</fullName>
        <ecNumber evidence="5">2.5.1.17</ecNumber>
    </submittedName>
</protein>
<evidence type="ECO:0000313" key="6">
    <source>
        <dbReference type="Proteomes" id="UP000763484"/>
    </source>
</evidence>
<comment type="caution">
    <text evidence="5">The sequence shown here is derived from an EMBL/GenBank/DDBJ whole genome shotgun (WGS) entry which is preliminary data.</text>
</comment>
<proteinExistence type="predicted"/>
<evidence type="ECO:0000259" key="4">
    <source>
        <dbReference type="Pfam" id="PF01923"/>
    </source>
</evidence>
<dbReference type="Pfam" id="PF01923">
    <property type="entry name" value="Cob_adeno_trans"/>
    <property type="match status" value="1"/>
</dbReference>
<dbReference type="EMBL" id="JADFAQ010000019">
    <property type="protein sequence ID" value="MBE5728035.1"/>
    <property type="molecule type" value="Genomic_DNA"/>
</dbReference>
<dbReference type="PANTHER" id="PTHR12213">
    <property type="entry name" value="CORRINOID ADENOSYLTRANSFERASE"/>
    <property type="match status" value="1"/>
</dbReference>
<dbReference type="AlphaFoldDB" id="A0A8T3UZ82"/>
<dbReference type="PANTHER" id="PTHR12213:SF0">
    <property type="entry name" value="CORRINOID ADENOSYLTRANSFERASE MMAB"/>
    <property type="match status" value="1"/>
</dbReference>
<dbReference type="InterPro" id="IPR036451">
    <property type="entry name" value="CblAdoTrfase-like_sf"/>
</dbReference>